<evidence type="ECO:0000256" key="1">
    <source>
        <dbReference type="ARBA" id="ARBA00005417"/>
    </source>
</evidence>
<dbReference type="InterPro" id="IPR027417">
    <property type="entry name" value="P-loop_NTPase"/>
</dbReference>
<dbReference type="RefSeq" id="WP_008040303.1">
    <property type="nucleotide sequence ID" value="NZ_JH725147.1"/>
</dbReference>
<evidence type="ECO:0000313" key="9">
    <source>
        <dbReference type="Proteomes" id="UP000008952"/>
    </source>
</evidence>
<keyword evidence="5" id="KW-1278">Translocase</keyword>
<dbReference type="EMBL" id="AIMB01000008">
    <property type="protein sequence ID" value="EJF89164.1"/>
    <property type="molecule type" value="Genomic_DNA"/>
</dbReference>
<dbReference type="PANTHER" id="PTHR42794">
    <property type="entry name" value="HEMIN IMPORT ATP-BINDING PROTEIN HMUV"/>
    <property type="match status" value="1"/>
</dbReference>
<keyword evidence="3" id="KW-0547">Nucleotide-binding</keyword>
<dbReference type="AlphaFoldDB" id="J0R0V5"/>
<evidence type="ECO:0000256" key="2">
    <source>
        <dbReference type="ARBA" id="ARBA00022448"/>
    </source>
</evidence>
<dbReference type="PATRIC" id="fig|1094558.3.peg.1843"/>
<dbReference type="InterPro" id="IPR003439">
    <property type="entry name" value="ABC_transporter-like_ATP-bd"/>
</dbReference>
<evidence type="ECO:0000256" key="5">
    <source>
        <dbReference type="ARBA" id="ARBA00022967"/>
    </source>
</evidence>
<evidence type="ECO:0000313" key="8">
    <source>
        <dbReference type="EMBL" id="EJF89164.1"/>
    </source>
</evidence>
<evidence type="ECO:0000259" key="7">
    <source>
        <dbReference type="PROSITE" id="PS50893"/>
    </source>
</evidence>
<dbReference type="PROSITE" id="PS50893">
    <property type="entry name" value="ABC_TRANSPORTER_2"/>
    <property type="match status" value="1"/>
</dbReference>
<reference evidence="8 9" key="1">
    <citation type="submission" date="2012-03" db="EMBL/GenBank/DDBJ databases">
        <title>The Genome Sequence of Bartonella tamiae Th239.</title>
        <authorList>
            <consortium name="The Broad Institute Genome Sequencing Platform"/>
            <consortium name="The Broad Institute Genome Sequencing Center for Infectious Disease"/>
            <person name="Feldgarden M."/>
            <person name="Kirby J."/>
            <person name="Kosoy M."/>
            <person name="Birtles R."/>
            <person name="Probert W.S."/>
            <person name="Chiaraviglio L."/>
            <person name="Young S.K."/>
            <person name="Zeng Q."/>
            <person name="Gargeya S."/>
            <person name="Fitzgerald M."/>
            <person name="Haas B."/>
            <person name="Abouelleil A."/>
            <person name="Alvarado L."/>
            <person name="Arachchi H.M."/>
            <person name="Berlin A."/>
            <person name="Chapman S.B."/>
            <person name="Gearin G."/>
            <person name="Goldberg J."/>
            <person name="Griggs A."/>
            <person name="Gujja S."/>
            <person name="Hansen M."/>
            <person name="Heiman D."/>
            <person name="Howarth C."/>
            <person name="Larimer J."/>
            <person name="Lui A."/>
            <person name="MacDonald P.J.P."/>
            <person name="McCowen C."/>
            <person name="Montmayeur A."/>
            <person name="Murphy C."/>
            <person name="Neiman D."/>
            <person name="Pearson M."/>
            <person name="Priest M."/>
            <person name="Roberts A."/>
            <person name="Saif S."/>
            <person name="Shea T."/>
            <person name="Sisk P."/>
            <person name="Stolte C."/>
            <person name="Sykes S."/>
            <person name="Wortman J."/>
            <person name="Nusbaum C."/>
            <person name="Birren B."/>
        </authorList>
    </citation>
    <scope>NUCLEOTIDE SEQUENCE [LARGE SCALE GENOMIC DNA]</scope>
    <source>
        <strain evidence="8 9">Th239</strain>
    </source>
</reference>
<dbReference type="InterPro" id="IPR003593">
    <property type="entry name" value="AAA+_ATPase"/>
</dbReference>
<dbReference type="Pfam" id="PF00005">
    <property type="entry name" value="ABC_tran"/>
    <property type="match status" value="1"/>
</dbReference>
<dbReference type="SUPFAM" id="SSF52540">
    <property type="entry name" value="P-loop containing nucleoside triphosphate hydrolases"/>
    <property type="match status" value="1"/>
</dbReference>
<comment type="similarity">
    <text evidence="1">Belongs to the ABC transporter superfamily.</text>
</comment>
<name>J0R0V5_9HYPH</name>
<keyword evidence="2" id="KW-0813">Transport</keyword>
<dbReference type="eggNOG" id="COG1120">
    <property type="taxonomic scope" value="Bacteria"/>
</dbReference>
<evidence type="ECO:0000256" key="3">
    <source>
        <dbReference type="ARBA" id="ARBA00022741"/>
    </source>
</evidence>
<dbReference type="OrthoDB" id="9810077at2"/>
<evidence type="ECO:0000256" key="4">
    <source>
        <dbReference type="ARBA" id="ARBA00022840"/>
    </source>
</evidence>
<protein>
    <recommendedName>
        <fullName evidence="7">ABC transporter domain-containing protein</fullName>
    </recommendedName>
</protein>
<dbReference type="STRING" id="1094558.ME5_01715"/>
<dbReference type="SMART" id="SM00382">
    <property type="entry name" value="AAA"/>
    <property type="match status" value="1"/>
</dbReference>
<dbReference type="HOGENOM" id="CLU_000604_1_11_5"/>
<gene>
    <name evidence="8" type="ORF">ME5_01715</name>
</gene>
<dbReference type="PANTHER" id="PTHR42794:SF1">
    <property type="entry name" value="HEMIN IMPORT ATP-BINDING PROTEIN HMUV"/>
    <property type="match status" value="1"/>
</dbReference>
<proteinExistence type="inferred from homology"/>
<dbReference type="GO" id="GO:0016887">
    <property type="term" value="F:ATP hydrolysis activity"/>
    <property type="evidence" value="ECO:0007669"/>
    <property type="project" value="InterPro"/>
</dbReference>
<dbReference type="Gene3D" id="3.40.50.300">
    <property type="entry name" value="P-loop containing nucleotide triphosphate hydrolases"/>
    <property type="match status" value="1"/>
</dbReference>
<organism evidence="8 9">
    <name type="scientific">Bartonella tamiae Th239</name>
    <dbReference type="NCBI Taxonomy" id="1094558"/>
    <lineage>
        <taxon>Bacteria</taxon>
        <taxon>Pseudomonadati</taxon>
        <taxon>Pseudomonadota</taxon>
        <taxon>Alphaproteobacteria</taxon>
        <taxon>Hyphomicrobiales</taxon>
        <taxon>Bartonellaceae</taxon>
        <taxon>Bartonella</taxon>
    </lineage>
</organism>
<comment type="function">
    <text evidence="6">Part of the ABC transporter complex HmuTUV involved in hemin import. Responsible for energy coupling to the transport system.</text>
</comment>
<dbReference type="FunFam" id="3.40.50.300:FF:000134">
    <property type="entry name" value="Iron-enterobactin ABC transporter ATP-binding protein"/>
    <property type="match status" value="1"/>
</dbReference>
<sequence length="258" mass="29111">MIRVKNLEWKTGDKHILNDISLHVEKKEFLGLIGPNGCGKTSLLNIIAGLKHPTKGQVELEGEPLTNLTRRTIARKMALVEQHADTGEAINAKQTVELGRTPHLTAWTPWSKEDHHYVDEALKKVNMSEFATRKWQTLSGGEKQRLHFARALAQNPSVMLLDEPTNHLDIRHQLGLLQLIKGESLTIISALHDLNHAAFFCDRIAVLHNGHLITIGTPRDVLTQELIRDVFQVDAEINYSGEKQMHIRFFPLSNSIIT</sequence>
<dbReference type="Proteomes" id="UP000008952">
    <property type="component" value="Unassembled WGS sequence"/>
</dbReference>
<dbReference type="GO" id="GO:0005524">
    <property type="term" value="F:ATP binding"/>
    <property type="evidence" value="ECO:0007669"/>
    <property type="project" value="UniProtKB-KW"/>
</dbReference>
<evidence type="ECO:0000256" key="6">
    <source>
        <dbReference type="ARBA" id="ARBA00037066"/>
    </source>
</evidence>
<keyword evidence="4" id="KW-0067">ATP-binding</keyword>
<keyword evidence="9" id="KW-1185">Reference proteome</keyword>
<dbReference type="CDD" id="cd03214">
    <property type="entry name" value="ABC_Iron-Siderophores_B12_Hemin"/>
    <property type="match status" value="1"/>
</dbReference>
<feature type="domain" description="ABC transporter" evidence="7">
    <location>
        <begin position="2"/>
        <end position="234"/>
    </location>
</feature>
<accession>J0R0V5</accession>
<comment type="caution">
    <text evidence="8">The sequence shown here is derived from an EMBL/GenBank/DDBJ whole genome shotgun (WGS) entry which is preliminary data.</text>
</comment>